<accession>A0ABS8Q2S6</accession>
<sequence length="261" mass="27640">MKKIALAAFGFACALPAAAQQTQEAPITLLAAGSLRDAMRELGEAWRKDAGGGIAATYGPSGKLRQEIEGGRKVDVFASASVEHTEALAAQKLLARSLTFAYNDLCVVSTPALGLSEATLVETLLRPSVRLATSTPVSDPMGDYTWQFFRNADKAQPGAFARFEAKALKLSGASAPAPGEKLPYVTAFEENKADAYIMYCTNAAGTLHALPQLKVLRIPDHLNVRSAYGIGAAPGSRAGERFVDFVMGPAGQAILRRHGFN</sequence>
<dbReference type="Proteomes" id="UP001179361">
    <property type="component" value="Unassembled WGS sequence"/>
</dbReference>
<protein>
    <submittedName>
        <fullName evidence="5">Molybdate ABC transporter substrate-binding protein</fullName>
    </submittedName>
</protein>
<comment type="similarity">
    <text evidence="1">Belongs to the bacterial solute-binding protein ModA family.</text>
</comment>
<dbReference type="EMBL" id="JAJNOC010000001">
    <property type="protein sequence ID" value="MCD2516040.1"/>
    <property type="molecule type" value="Genomic_DNA"/>
</dbReference>
<evidence type="ECO:0000256" key="2">
    <source>
        <dbReference type="ARBA" id="ARBA00022723"/>
    </source>
</evidence>
<keyword evidence="3 4" id="KW-0732">Signal</keyword>
<comment type="caution">
    <text evidence="5">The sequence shown here is derived from an EMBL/GenBank/DDBJ whole genome shotgun (WGS) entry which is preliminary data.</text>
</comment>
<gene>
    <name evidence="5" type="primary">modA</name>
    <name evidence="5" type="ORF">LQ564_06895</name>
</gene>
<dbReference type="InterPro" id="IPR050682">
    <property type="entry name" value="ModA/WtpA"/>
</dbReference>
<dbReference type="Pfam" id="PF13531">
    <property type="entry name" value="SBP_bac_11"/>
    <property type="match status" value="1"/>
</dbReference>
<dbReference type="NCBIfam" id="TIGR01256">
    <property type="entry name" value="modA"/>
    <property type="match status" value="1"/>
</dbReference>
<proteinExistence type="inferred from homology"/>
<evidence type="ECO:0000256" key="4">
    <source>
        <dbReference type="SAM" id="SignalP"/>
    </source>
</evidence>
<reference evidence="5" key="1">
    <citation type="submission" date="2021-11" db="EMBL/GenBank/DDBJ databases">
        <title>The complete genome of Massilia sp sp. G4R7.</title>
        <authorList>
            <person name="Liu L."/>
            <person name="Yue J."/>
            <person name="Yuan J."/>
            <person name="Yang F."/>
            <person name="Li L."/>
        </authorList>
    </citation>
    <scope>NUCLEOTIDE SEQUENCE</scope>
    <source>
        <strain evidence="5">G4R7</strain>
    </source>
</reference>
<keyword evidence="2" id="KW-0479">Metal-binding</keyword>
<organism evidence="5 6">
    <name type="scientific">Massilia phyllostachyos</name>
    <dbReference type="NCBI Taxonomy" id="2898585"/>
    <lineage>
        <taxon>Bacteria</taxon>
        <taxon>Pseudomonadati</taxon>
        <taxon>Pseudomonadota</taxon>
        <taxon>Betaproteobacteria</taxon>
        <taxon>Burkholderiales</taxon>
        <taxon>Oxalobacteraceae</taxon>
        <taxon>Telluria group</taxon>
        <taxon>Massilia</taxon>
    </lineage>
</organism>
<name>A0ABS8Q2S6_9BURK</name>
<keyword evidence="6" id="KW-1185">Reference proteome</keyword>
<dbReference type="InterPro" id="IPR005950">
    <property type="entry name" value="ModA"/>
</dbReference>
<dbReference type="PANTHER" id="PTHR30632:SF0">
    <property type="entry name" value="SULFATE-BINDING PROTEIN"/>
    <property type="match status" value="1"/>
</dbReference>
<evidence type="ECO:0000313" key="6">
    <source>
        <dbReference type="Proteomes" id="UP001179361"/>
    </source>
</evidence>
<dbReference type="Gene3D" id="3.40.190.10">
    <property type="entry name" value="Periplasmic binding protein-like II"/>
    <property type="match status" value="2"/>
</dbReference>
<feature type="signal peptide" evidence="4">
    <location>
        <begin position="1"/>
        <end position="19"/>
    </location>
</feature>
<evidence type="ECO:0000256" key="1">
    <source>
        <dbReference type="ARBA" id="ARBA00009175"/>
    </source>
</evidence>
<dbReference type="PANTHER" id="PTHR30632">
    <property type="entry name" value="MOLYBDATE-BINDING PERIPLASMIC PROTEIN"/>
    <property type="match status" value="1"/>
</dbReference>
<feature type="chain" id="PRO_5045994415" evidence="4">
    <location>
        <begin position="20"/>
        <end position="261"/>
    </location>
</feature>
<dbReference type="SUPFAM" id="SSF53850">
    <property type="entry name" value="Periplasmic binding protein-like II"/>
    <property type="match status" value="1"/>
</dbReference>
<evidence type="ECO:0000313" key="5">
    <source>
        <dbReference type="EMBL" id="MCD2516040.1"/>
    </source>
</evidence>
<dbReference type="RefSeq" id="WP_231057319.1">
    <property type="nucleotide sequence ID" value="NZ_JAJNOC010000001.1"/>
</dbReference>
<evidence type="ECO:0000256" key="3">
    <source>
        <dbReference type="ARBA" id="ARBA00022729"/>
    </source>
</evidence>